<evidence type="ECO:0000256" key="8">
    <source>
        <dbReference type="ARBA" id="ARBA00031671"/>
    </source>
</evidence>
<keyword evidence="16" id="KW-0456">Lyase</keyword>
<dbReference type="NCBIfam" id="NF007955">
    <property type="entry name" value="PRK10674.1"/>
    <property type="match status" value="1"/>
</dbReference>
<dbReference type="SUPFAM" id="SSF48173">
    <property type="entry name" value="Cryptochrome/photolyase FAD-binding domain"/>
    <property type="match status" value="1"/>
</dbReference>
<feature type="site" description="Electron transfer via tryptophanyl radical" evidence="13">
    <location>
        <position position="384"/>
    </location>
</feature>
<evidence type="ECO:0000256" key="13">
    <source>
        <dbReference type="PIRSR" id="PIRSR602081-2"/>
    </source>
</evidence>
<comment type="catalytic activity">
    <reaction evidence="9">
        <text>cyclobutadipyrimidine (in DNA) = 2 pyrimidine residues (in DNA).</text>
        <dbReference type="EC" id="4.1.99.3"/>
    </reaction>
</comment>
<evidence type="ECO:0000256" key="6">
    <source>
        <dbReference type="ARBA" id="ARBA00022827"/>
    </source>
</evidence>
<evidence type="ECO:0000256" key="12">
    <source>
        <dbReference type="PIRSR" id="PIRSR602081-1"/>
    </source>
</evidence>
<dbReference type="Pfam" id="PF00875">
    <property type="entry name" value="DNA_photolyase"/>
    <property type="match status" value="1"/>
</dbReference>
<protein>
    <recommendedName>
        <fullName evidence="4">Deoxyribodipyrimidine photo-lyase</fullName>
        <ecNumber evidence="3">4.1.99.3</ecNumber>
    </recommendedName>
    <alternativeName>
        <fullName evidence="8">DNA photolyase</fullName>
    </alternativeName>
    <alternativeName>
        <fullName evidence="11">Photoreactivating enzyme</fullName>
    </alternativeName>
</protein>
<evidence type="ECO:0000259" key="15">
    <source>
        <dbReference type="PROSITE" id="PS51645"/>
    </source>
</evidence>
<comment type="function">
    <text evidence="10">Involved in repair of UV radiation-induced DNA damage. Catalyzes the light-dependent monomerization (300-600 nm) of cyclobutyl pyrimidine dimers (in cis-syn configuration), which are formed between adjacent bases on the same DNA strand upon exposure to ultraviolet radiation.</text>
</comment>
<feature type="site" description="Electron transfer via tryptophanyl radical" evidence="13">
    <location>
        <position position="361"/>
    </location>
</feature>
<organism evidence="16 17">
    <name type="scientific">Vibrio metschnikovii</name>
    <dbReference type="NCBI Taxonomy" id="28172"/>
    <lineage>
        <taxon>Bacteria</taxon>
        <taxon>Pseudomonadati</taxon>
        <taxon>Pseudomonadota</taxon>
        <taxon>Gammaproteobacteria</taxon>
        <taxon>Vibrionales</taxon>
        <taxon>Vibrionaceae</taxon>
        <taxon>Vibrio</taxon>
    </lineage>
</organism>
<keyword evidence="5 12" id="KW-0285">Flavoprotein</keyword>
<feature type="binding site" evidence="12">
    <location>
        <position position="224"/>
    </location>
    <ligand>
        <name>FAD</name>
        <dbReference type="ChEBI" id="CHEBI:57692"/>
    </ligand>
</feature>
<comment type="caution">
    <text evidence="16">The sequence shown here is derived from an EMBL/GenBank/DDBJ whole genome shotgun (WGS) entry which is preliminary data.</text>
</comment>
<evidence type="ECO:0000256" key="7">
    <source>
        <dbReference type="ARBA" id="ARBA00022991"/>
    </source>
</evidence>
<dbReference type="InterPro" id="IPR006050">
    <property type="entry name" value="DNA_photolyase_N"/>
</dbReference>
<dbReference type="GO" id="GO:0009416">
    <property type="term" value="P:response to light stimulus"/>
    <property type="evidence" value="ECO:0007669"/>
    <property type="project" value="TreeGrafter"/>
</dbReference>
<evidence type="ECO:0000313" key="17">
    <source>
        <dbReference type="Proteomes" id="UP000615796"/>
    </source>
</evidence>
<dbReference type="InterPro" id="IPR014729">
    <property type="entry name" value="Rossmann-like_a/b/a_fold"/>
</dbReference>
<keyword evidence="17" id="KW-1185">Reference proteome</keyword>
<comment type="similarity">
    <text evidence="2">Belongs to the DNA photolyase class-1 family.</text>
</comment>
<dbReference type="Gene3D" id="3.40.50.620">
    <property type="entry name" value="HUPs"/>
    <property type="match status" value="1"/>
</dbReference>
<evidence type="ECO:0000256" key="4">
    <source>
        <dbReference type="ARBA" id="ARBA00014046"/>
    </source>
</evidence>
<dbReference type="Gene3D" id="1.25.40.80">
    <property type="match status" value="1"/>
</dbReference>
<dbReference type="InterPro" id="IPR002081">
    <property type="entry name" value="Cryptochrome/DNA_photolyase_1"/>
</dbReference>
<gene>
    <name evidence="16" type="primary">phrB</name>
    <name evidence="16" type="ORF">H8Q88_05880</name>
</gene>
<accession>A0A9X0R7X1</accession>
<dbReference type="PANTHER" id="PTHR11455:SF9">
    <property type="entry name" value="CRYPTOCHROME CIRCADIAN CLOCK 5 ISOFORM X1"/>
    <property type="match status" value="1"/>
</dbReference>
<reference evidence="16" key="1">
    <citation type="submission" date="2020-08" db="EMBL/GenBank/DDBJ databases">
        <title>Genome Sequencing and Pan-Genome Analysis of Migratory bird Vibrio Strains, Inner Mongolia.</title>
        <authorList>
            <person name="Zheng L."/>
        </authorList>
    </citation>
    <scope>NUCLEOTIDE SEQUENCE</scope>
    <source>
        <strain evidence="16">M13F</strain>
    </source>
</reference>
<evidence type="ECO:0000313" key="16">
    <source>
        <dbReference type="EMBL" id="MBC5850486.1"/>
    </source>
</evidence>
<evidence type="ECO:0000256" key="1">
    <source>
        <dbReference type="ARBA" id="ARBA00001932"/>
    </source>
</evidence>
<dbReference type="GO" id="GO:0003677">
    <property type="term" value="F:DNA binding"/>
    <property type="evidence" value="ECO:0007669"/>
    <property type="project" value="TreeGrafter"/>
</dbReference>
<feature type="site" description="Electron transfer via tryptophanyl radical" evidence="13">
    <location>
        <position position="308"/>
    </location>
</feature>
<dbReference type="Proteomes" id="UP000615796">
    <property type="component" value="Unassembled WGS sequence"/>
</dbReference>
<dbReference type="InterPro" id="IPR036134">
    <property type="entry name" value="Crypto/Photolyase_FAD-like_sf"/>
</dbReference>
<evidence type="ECO:0000256" key="10">
    <source>
        <dbReference type="ARBA" id="ARBA00059220"/>
    </source>
</evidence>
<dbReference type="PANTHER" id="PTHR11455">
    <property type="entry name" value="CRYPTOCHROME"/>
    <property type="match status" value="1"/>
</dbReference>
<keyword evidence="7 14" id="KW-0157">Chromophore</keyword>
<dbReference type="InterPro" id="IPR018394">
    <property type="entry name" value="DNA_photolyase_1_CS_C"/>
</dbReference>
<feature type="binding site" evidence="12">
    <location>
        <begin position="374"/>
        <end position="376"/>
    </location>
    <ligand>
        <name>FAD</name>
        <dbReference type="ChEBI" id="CHEBI:57692"/>
    </ligand>
</feature>
<feature type="binding site" evidence="12">
    <location>
        <begin position="236"/>
        <end position="240"/>
    </location>
    <ligand>
        <name>FAD</name>
        <dbReference type="ChEBI" id="CHEBI:57692"/>
    </ligand>
</feature>
<evidence type="ECO:0000256" key="11">
    <source>
        <dbReference type="ARBA" id="ARBA00083107"/>
    </source>
</evidence>
<dbReference type="EMBL" id="JACRUP010000002">
    <property type="protein sequence ID" value="MBC5850486.1"/>
    <property type="molecule type" value="Genomic_DNA"/>
</dbReference>
<feature type="binding site" evidence="12">
    <location>
        <position position="273"/>
    </location>
    <ligand>
        <name>FAD</name>
        <dbReference type="ChEBI" id="CHEBI:57692"/>
    </ligand>
</feature>
<proteinExistence type="inferred from homology"/>
<dbReference type="GO" id="GO:0071949">
    <property type="term" value="F:FAD binding"/>
    <property type="evidence" value="ECO:0007669"/>
    <property type="project" value="TreeGrafter"/>
</dbReference>
<evidence type="ECO:0000256" key="3">
    <source>
        <dbReference type="ARBA" id="ARBA00013149"/>
    </source>
</evidence>
<evidence type="ECO:0000256" key="14">
    <source>
        <dbReference type="RuleBase" id="RU004182"/>
    </source>
</evidence>
<dbReference type="PRINTS" id="PR00147">
    <property type="entry name" value="DNAPHOTLYASE"/>
</dbReference>
<dbReference type="RefSeq" id="WP_187025566.1">
    <property type="nucleotide sequence ID" value="NZ_JACRUP010000002.1"/>
</dbReference>
<dbReference type="SUPFAM" id="SSF52425">
    <property type="entry name" value="Cryptochrome/photolyase, N-terminal domain"/>
    <property type="match status" value="1"/>
</dbReference>
<dbReference type="AlphaFoldDB" id="A0A9X0R7X1"/>
<keyword evidence="6 12" id="KW-0274">FAD</keyword>
<feature type="binding site" evidence="12">
    <location>
        <begin position="276"/>
        <end position="283"/>
    </location>
    <ligand>
        <name>FAD</name>
        <dbReference type="ChEBI" id="CHEBI:57692"/>
    </ligand>
</feature>
<dbReference type="GO" id="GO:0000719">
    <property type="term" value="P:photoreactive repair"/>
    <property type="evidence" value="ECO:0007669"/>
    <property type="project" value="UniProtKB-ARBA"/>
</dbReference>
<dbReference type="Gene3D" id="1.10.579.10">
    <property type="entry name" value="DNA Cyclobutane Dipyrimidine Photolyase, subunit A, domain 3"/>
    <property type="match status" value="1"/>
</dbReference>
<evidence type="ECO:0000256" key="9">
    <source>
        <dbReference type="ARBA" id="ARBA00033999"/>
    </source>
</evidence>
<dbReference type="InterPro" id="IPR036155">
    <property type="entry name" value="Crypto/Photolyase_N_sf"/>
</dbReference>
<evidence type="ECO:0000256" key="2">
    <source>
        <dbReference type="ARBA" id="ARBA00005862"/>
    </source>
</evidence>
<dbReference type="PROSITE" id="PS51645">
    <property type="entry name" value="PHR_CRY_ALPHA_BETA"/>
    <property type="match status" value="1"/>
</dbReference>
<dbReference type="FunFam" id="1.10.579.10:FF:000003">
    <property type="entry name" value="Deoxyribodipyrimidine photo-lyase"/>
    <property type="match status" value="1"/>
</dbReference>
<dbReference type="InterPro" id="IPR005101">
    <property type="entry name" value="Cryptochr/Photolyase_FAD-bd"/>
</dbReference>
<comment type="cofactor">
    <cofactor evidence="12">
        <name>FAD</name>
        <dbReference type="ChEBI" id="CHEBI:57692"/>
    </cofactor>
    <text evidence="12">Binds 1 FAD per subunit.</text>
</comment>
<feature type="domain" description="Photolyase/cryptochrome alpha/beta" evidence="15">
    <location>
        <begin position="1"/>
        <end position="133"/>
    </location>
</feature>
<dbReference type="Pfam" id="PF03441">
    <property type="entry name" value="FAD_binding_7"/>
    <property type="match status" value="1"/>
</dbReference>
<comment type="cofactor">
    <cofactor evidence="1">
        <name>(6R)-5,10-methylene-5,6,7,8-tetrahydrofolate</name>
        <dbReference type="ChEBI" id="CHEBI:15636"/>
    </cofactor>
</comment>
<dbReference type="EC" id="4.1.99.3" evidence="3"/>
<evidence type="ECO:0000256" key="5">
    <source>
        <dbReference type="ARBA" id="ARBA00022630"/>
    </source>
</evidence>
<dbReference type="GO" id="GO:0003904">
    <property type="term" value="F:deoxyribodipyrimidine photo-lyase activity"/>
    <property type="evidence" value="ECO:0007669"/>
    <property type="project" value="UniProtKB-EC"/>
</dbReference>
<name>A0A9X0R7X1_VIBME</name>
<sequence>MKLVWLRRDLRAIDNTALQQAIASGESVSALFVATPHQWQRHDLAPIQADFIYRRLLTLQQELAALNIPLFYKQVDDYQQASQVVSEFAQSLSVNQVLVNRDYEWNEQQRDSQTEQALSTLGIDWLACDDKCLLTPGQVLNKQGEYFKVFTPFKRAWLSRFTPPVIVSTPTAAVNPLLDSEHNALWNERQDFAYPRVSSDQWPVDFETVRHQLRQFCQQSIDDYHQQRDFPAQEGTSRLSPYLAIGMLSVRQCIARMYAQSQSGLLSSGAEIWLSELIWREFYQHLLVFESKLSKGKAFHSWGDQLQWSDDKQAFARWCEGNTGYPIVDAAMRQLNQTGWMHNRLRMVVASFLTKDLHIDWHWGERYFMQQLIDGDYAANNGGWQWCASTGCDGQPYFRIFNPITQGERFDPSGQFIRQWVPELASVPTAYIHTPWKWPGVKSLLYPSPMVDHKVAREVTLRLYKEAKDNPIDVA</sequence>
<dbReference type="PROSITE" id="PS00394">
    <property type="entry name" value="DNA_PHOTOLYASES_1_1"/>
    <property type="match status" value="1"/>
</dbReference>
<comment type="similarity">
    <text evidence="14">Belongs to the DNA photolyase family.</text>
</comment>